<dbReference type="Proteomes" id="UP001221898">
    <property type="component" value="Unassembled WGS sequence"/>
</dbReference>
<reference evidence="1" key="1">
    <citation type="journal article" date="2023" name="Science">
        <title>Genome structures resolve the early diversification of teleost fishes.</title>
        <authorList>
            <person name="Parey E."/>
            <person name="Louis A."/>
            <person name="Montfort J."/>
            <person name="Bouchez O."/>
            <person name="Roques C."/>
            <person name="Iampietro C."/>
            <person name="Lluch J."/>
            <person name="Castinel A."/>
            <person name="Donnadieu C."/>
            <person name="Desvignes T."/>
            <person name="Floi Bucao C."/>
            <person name="Jouanno E."/>
            <person name="Wen M."/>
            <person name="Mejri S."/>
            <person name="Dirks R."/>
            <person name="Jansen H."/>
            <person name="Henkel C."/>
            <person name="Chen W.J."/>
            <person name="Zahm M."/>
            <person name="Cabau C."/>
            <person name="Klopp C."/>
            <person name="Thompson A.W."/>
            <person name="Robinson-Rechavi M."/>
            <person name="Braasch I."/>
            <person name="Lecointre G."/>
            <person name="Bobe J."/>
            <person name="Postlethwait J.H."/>
            <person name="Berthelot C."/>
            <person name="Roest Crollius H."/>
            <person name="Guiguen Y."/>
        </authorList>
    </citation>
    <scope>NUCLEOTIDE SEQUENCE</scope>
    <source>
        <strain evidence="1">NC1722</strain>
    </source>
</reference>
<evidence type="ECO:0000313" key="2">
    <source>
        <dbReference type="Proteomes" id="UP001221898"/>
    </source>
</evidence>
<organism evidence="1 2">
    <name type="scientific">Aldrovandia affinis</name>
    <dbReference type="NCBI Taxonomy" id="143900"/>
    <lineage>
        <taxon>Eukaryota</taxon>
        <taxon>Metazoa</taxon>
        <taxon>Chordata</taxon>
        <taxon>Craniata</taxon>
        <taxon>Vertebrata</taxon>
        <taxon>Euteleostomi</taxon>
        <taxon>Actinopterygii</taxon>
        <taxon>Neopterygii</taxon>
        <taxon>Teleostei</taxon>
        <taxon>Notacanthiformes</taxon>
        <taxon>Halosauridae</taxon>
        <taxon>Aldrovandia</taxon>
    </lineage>
</organism>
<keyword evidence="2" id="KW-1185">Reference proteome</keyword>
<name>A0AAD7WAW1_9TELE</name>
<gene>
    <name evidence="1" type="ORF">AAFF_G00113040</name>
</gene>
<sequence>MNPLWAGCGEDSGGCAEDCLEMLSVAELLGSDRGPWGEEHNPLLLLTHQTDNKRSHHNWSHCCSESTLKEESFKRTINPFRGFPVIAS</sequence>
<proteinExistence type="predicted"/>
<protein>
    <submittedName>
        <fullName evidence="1">Uncharacterized protein</fullName>
    </submittedName>
</protein>
<comment type="caution">
    <text evidence="1">The sequence shown here is derived from an EMBL/GenBank/DDBJ whole genome shotgun (WGS) entry which is preliminary data.</text>
</comment>
<dbReference type="EMBL" id="JAINUG010000177">
    <property type="protein sequence ID" value="KAJ8389835.1"/>
    <property type="molecule type" value="Genomic_DNA"/>
</dbReference>
<evidence type="ECO:0000313" key="1">
    <source>
        <dbReference type="EMBL" id="KAJ8389835.1"/>
    </source>
</evidence>
<accession>A0AAD7WAW1</accession>
<dbReference type="AlphaFoldDB" id="A0AAD7WAW1"/>